<comment type="subunit">
    <text evidence="2">Homodimer.</text>
</comment>
<proteinExistence type="inferred from homology"/>
<dbReference type="CDD" id="cd00351">
    <property type="entry name" value="TS_Pyrimidine_HMase"/>
    <property type="match status" value="1"/>
</dbReference>
<dbReference type="RefSeq" id="YP_008060588.1">
    <property type="nucleotide sequence ID" value="NC_021344.2"/>
</dbReference>
<dbReference type="KEGG" id="vg:16204979"/>
<dbReference type="PRINTS" id="PR00108">
    <property type="entry name" value="THYMDSNTHASE"/>
</dbReference>
<dbReference type="PANTHER" id="PTHR11548:SF1">
    <property type="entry name" value="THYMIDYLATE SYNTHASE 1"/>
    <property type="match status" value="1"/>
</dbReference>
<dbReference type="SUPFAM" id="SSF55831">
    <property type="entry name" value="Thymidylate synthase/dCMP hydroxymethylase"/>
    <property type="match status" value="1"/>
</dbReference>
<dbReference type="PANTHER" id="PTHR11548">
    <property type="entry name" value="THYMIDYLATE SYNTHASE 1"/>
    <property type="match status" value="1"/>
</dbReference>
<evidence type="ECO:0000313" key="11">
    <source>
        <dbReference type="Proteomes" id="UP000012999"/>
    </source>
</evidence>
<dbReference type="GO" id="GO:0006231">
    <property type="term" value="P:dTMP biosynthetic process"/>
    <property type="evidence" value="ECO:0007669"/>
    <property type="project" value="InterPro"/>
</dbReference>
<dbReference type="InterPro" id="IPR036926">
    <property type="entry name" value="Thymidate_synth/dCMP_Mease_sf"/>
</dbReference>
<keyword evidence="11" id="KW-1185">Reference proteome</keyword>
<dbReference type="EMBL" id="KC801932">
    <property type="protein sequence ID" value="AGJ71473.1"/>
    <property type="molecule type" value="Genomic_DNA"/>
</dbReference>
<evidence type="ECO:0000256" key="4">
    <source>
        <dbReference type="ARBA" id="ARBA00015931"/>
    </source>
</evidence>
<dbReference type="Gene3D" id="3.30.572.10">
    <property type="entry name" value="Thymidylate synthase/dCMP hydroxymethylase domain"/>
    <property type="match status" value="1"/>
</dbReference>
<keyword evidence="6" id="KW-0808">Transferase</keyword>
<feature type="domain" description="Thymidylate synthase/dCMP hydroxymethylase" evidence="9">
    <location>
        <begin position="2"/>
        <end position="288"/>
    </location>
</feature>
<dbReference type="InterPro" id="IPR023451">
    <property type="entry name" value="Thymidate_synth/dCMP_Mease_dom"/>
</dbReference>
<name>M9V2E9_9CAUD</name>
<evidence type="ECO:0000256" key="1">
    <source>
        <dbReference type="ARBA" id="ARBA00009972"/>
    </source>
</evidence>
<reference evidence="10" key="1">
    <citation type="submission" date="2013-03" db="EMBL/GenBank/DDBJ databases">
        <authorList>
            <person name="Kushkina A.I."/>
            <person name="Tovkach F.I."/>
            <person name="Comeau A.M."/>
            <person name="Kostetskii I.E."/>
            <person name="Lisovskiy I."/>
            <person name="Ostapchuk A.M."/>
            <person name="Voychuk S.I."/>
            <person name="Gorb T.Y."/>
            <person name="Romanyuk L.V."/>
        </authorList>
    </citation>
    <scope>NUCLEOTIDE SEQUENCE [LARGE SCALE GENOMIC DNA]</scope>
</reference>
<dbReference type="GO" id="GO:0032259">
    <property type="term" value="P:methylation"/>
    <property type="evidence" value="ECO:0007669"/>
    <property type="project" value="UniProtKB-KW"/>
</dbReference>
<evidence type="ECO:0000256" key="5">
    <source>
        <dbReference type="ARBA" id="ARBA00022603"/>
    </source>
</evidence>
<keyword evidence="7" id="KW-0545">Nucleotide biosynthesis</keyword>
<evidence type="ECO:0000256" key="7">
    <source>
        <dbReference type="ARBA" id="ARBA00022727"/>
    </source>
</evidence>
<dbReference type="InterPro" id="IPR020940">
    <property type="entry name" value="Thymidylate_synthase_AS"/>
</dbReference>
<accession>M9V2E9</accession>
<evidence type="ECO:0000256" key="6">
    <source>
        <dbReference type="ARBA" id="ARBA00022679"/>
    </source>
</evidence>
<gene>
    <name evidence="10" type="primary">td</name>
    <name evidence="10" type="ORF">Lw1_gp064</name>
</gene>
<comment type="similarity">
    <text evidence="1">Belongs to the thymidylate synthase family.</text>
</comment>
<dbReference type="GeneID" id="16204979"/>
<organism evidence="10 11">
    <name type="scientific">Escherichia phage Lw1</name>
    <dbReference type="NCBI Taxonomy" id="1307804"/>
    <lineage>
        <taxon>Viruses</taxon>
        <taxon>Duplodnaviria</taxon>
        <taxon>Heunggongvirae</taxon>
        <taxon>Uroviricota</taxon>
        <taxon>Caudoviricetes</taxon>
        <taxon>Pantevenvirales</taxon>
        <taxon>Straboviridae</taxon>
        <taxon>Pseudotevenvirus</taxon>
        <taxon>Pseudotevenvirus lw1</taxon>
    </lineage>
</organism>
<dbReference type="HAMAP" id="MF_00008">
    <property type="entry name" value="Thymidy_synth_bact"/>
    <property type="match status" value="1"/>
</dbReference>
<dbReference type="Proteomes" id="UP000012999">
    <property type="component" value="Segment"/>
</dbReference>
<dbReference type="InterPro" id="IPR000398">
    <property type="entry name" value="Thymidylate_synthase"/>
</dbReference>
<dbReference type="InterPro" id="IPR045097">
    <property type="entry name" value="Thymidate_synth/dCMP_Mease"/>
</dbReference>
<dbReference type="EC" id="2.1.1.45" evidence="3"/>
<sequence>MKQYLDIINTVLTHGVESTDRTGVGTLRIFGMQTRWNLAEGFPATTSKQLFFKPCKHELQWFLSGSTNVDELREMTWGIGSDKRTIWDDNYENQAKALGYSHGYLGPIYGYQWRSFGGNGEFDGNFPGVDQIARIIKELKEKPDDRGIIVSAWNPVDLDAMALRPCHCFFQFVVINGKLSLQWYQRSVDVFLGLPFNIASYALLTHIIADICGYEVGDLVWTGGDVHIYKNAIEQAKELLKPERTPLPLPTLVMPKVNSLLDLDQEFFDSIHLKDYNHHGSLKAAMAV</sequence>
<keyword evidence="5" id="KW-0489">Methyltransferase</keyword>
<dbReference type="NCBIfam" id="TIGR03284">
    <property type="entry name" value="thym_sym"/>
    <property type="match status" value="1"/>
</dbReference>
<protein>
    <recommendedName>
        <fullName evidence="4">Thymidylate synthase</fullName>
        <ecNumber evidence="3">2.1.1.45</ecNumber>
    </recommendedName>
</protein>
<evidence type="ECO:0000256" key="3">
    <source>
        <dbReference type="ARBA" id="ARBA00011947"/>
    </source>
</evidence>
<evidence type="ECO:0000313" key="10">
    <source>
        <dbReference type="EMBL" id="AGJ71473.1"/>
    </source>
</evidence>
<dbReference type="GO" id="GO:0004799">
    <property type="term" value="F:thymidylate synthase activity"/>
    <property type="evidence" value="ECO:0007669"/>
    <property type="project" value="UniProtKB-EC"/>
</dbReference>
<evidence type="ECO:0000256" key="2">
    <source>
        <dbReference type="ARBA" id="ARBA00011738"/>
    </source>
</evidence>
<dbReference type="PROSITE" id="PS00091">
    <property type="entry name" value="THYMIDYLATE_SYNTHASE"/>
    <property type="match status" value="1"/>
</dbReference>
<dbReference type="Pfam" id="PF00303">
    <property type="entry name" value="Thymidylat_synt"/>
    <property type="match status" value="1"/>
</dbReference>
<evidence type="ECO:0000259" key="9">
    <source>
        <dbReference type="Pfam" id="PF00303"/>
    </source>
</evidence>
<feature type="active site" evidence="8">
    <location>
        <position position="166"/>
    </location>
</feature>
<evidence type="ECO:0000256" key="8">
    <source>
        <dbReference type="PROSITE-ProRule" id="PRU10016"/>
    </source>
</evidence>